<dbReference type="InterPro" id="IPR036390">
    <property type="entry name" value="WH_DNA-bd_sf"/>
</dbReference>
<protein>
    <submittedName>
        <fullName evidence="5">ArsR family transcriptional regulator</fullName>
    </submittedName>
</protein>
<dbReference type="InterPro" id="IPR036388">
    <property type="entry name" value="WH-like_DNA-bd_sf"/>
</dbReference>
<dbReference type="Gene3D" id="1.10.10.10">
    <property type="entry name" value="Winged helix-like DNA-binding domain superfamily/Winged helix DNA-binding domain"/>
    <property type="match status" value="1"/>
</dbReference>
<dbReference type="Proteomes" id="UP000197153">
    <property type="component" value="Chromosome 1"/>
</dbReference>
<dbReference type="RefSeq" id="WP_088871723.1">
    <property type="nucleotide sequence ID" value="NZ_CP022110.1"/>
</dbReference>
<dbReference type="PRINTS" id="PR00778">
    <property type="entry name" value="HTHARSR"/>
</dbReference>
<dbReference type="InterPro" id="IPR011991">
    <property type="entry name" value="ArsR-like_HTH"/>
</dbReference>
<dbReference type="GO" id="GO:0003700">
    <property type="term" value="F:DNA-binding transcription factor activity"/>
    <property type="evidence" value="ECO:0007669"/>
    <property type="project" value="InterPro"/>
</dbReference>
<dbReference type="AlphaFoldDB" id="A0A248JRS2"/>
<reference evidence="5 6" key="1">
    <citation type="submission" date="2017-06" db="EMBL/GenBank/DDBJ databases">
        <title>Complete genome sequence of Nitrospirillum amazonense strain CBAmC, an endophytic nitrogen-fixing and plant growth-promoting bacterium, isolated from sugarcane.</title>
        <authorList>
            <person name="Schwab S."/>
            <person name="dos Santos Teixeira K.R."/>
            <person name="Simoes Araujo J.L."/>
            <person name="Soares Vidal M."/>
            <person name="Borges de Freitas H.R."/>
            <person name="Rivello Crivelaro A.L."/>
            <person name="Bueno de Camargo Nunes A."/>
            <person name="dos Santos C.M."/>
            <person name="Palmeira da Silva Rosa D."/>
            <person name="da Silva Padilha D."/>
            <person name="da Silva E."/>
            <person name="Araujo Terra L."/>
            <person name="Soares Mendes V."/>
            <person name="Farinelli L."/>
            <person name="Magalhaes Cruz L."/>
            <person name="Baldani J.I."/>
        </authorList>
    </citation>
    <scope>NUCLEOTIDE SEQUENCE [LARGE SCALE GENOMIC DNA]</scope>
    <source>
        <strain evidence="5 6">CBAmC</strain>
    </source>
</reference>
<dbReference type="NCBIfam" id="NF033789">
    <property type="entry name" value="repress_SdpR"/>
    <property type="match status" value="1"/>
</dbReference>
<dbReference type="InterPro" id="IPR001845">
    <property type="entry name" value="HTH_ArsR_DNA-bd_dom"/>
</dbReference>
<name>A0A248JRS2_9PROT</name>
<dbReference type="NCBIfam" id="NF033788">
    <property type="entry name" value="HTH_metalloreg"/>
    <property type="match status" value="1"/>
</dbReference>
<dbReference type="InterPro" id="IPR047796">
    <property type="entry name" value="SdpR-like_repress"/>
</dbReference>
<gene>
    <name evidence="5" type="ORF">Y958_08915</name>
</gene>
<keyword evidence="3" id="KW-0804">Transcription</keyword>
<feature type="domain" description="HTH arsR-type" evidence="4">
    <location>
        <begin position="1"/>
        <end position="87"/>
    </location>
</feature>
<evidence type="ECO:0000313" key="6">
    <source>
        <dbReference type="Proteomes" id="UP000197153"/>
    </source>
</evidence>
<evidence type="ECO:0000259" key="4">
    <source>
        <dbReference type="PROSITE" id="PS50987"/>
    </source>
</evidence>
<dbReference type="EMBL" id="CP022110">
    <property type="protein sequence ID" value="ASG20924.1"/>
    <property type="molecule type" value="Genomic_DNA"/>
</dbReference>
<dbReference type="SMART" id="SM00418">
    <property type="entry name" value="HTH_ARSR"/>
    <property type="match status" value="1"/>
</dbReference>
<evidence type="ECO:0000313" key="5">
    <source>
        <dbReference type="EMBL" id="ASG20924.1"/>
    </source>
</evidence>
<proteinExistence type="predicted"/>
<evidence type="ECO:0000256" key="1">
    <source>
        <dbReference type="ARBA" id="ARBA00023015"/>
    </source>
</evidence>
<keyword evidence="6" id="KW-1185">Reference proteome</keyword>
<organism evidence="5 6">
    <name type="scientific">Nitrospirillum viridazoti CBAmc</name>
    <dbReference type="NCBI Taxonomy" id="1441467"/>
    <lineage>
        <taxon>Bacteria</taxon>
        <taxon>Pseudomonadati</taxon>
        <taxon>Pseudomonadota</taxon>
        <taxon>Alphaproteobacteria</taxon>
        <taxon>Rhodospirillales</taxon>
        <taxon>Azospirillaceae</taxon>
        <taxon>Nitrospirillum</taxon>
        <taxon>Nitrospirillum viridazoti</taxon>
    </lineage>
</organism>
<keyword evidence="1" id="KW-0805">Transcription regulation</keyword>
<keyword evidence="2" id="KW-0238">DNA-binding</keyword>
<dbReference type="SUPFAM" id="SSF46785">
    <property type="entry name" value="Winged helix' DNA-binding domain"/>
    <property type="match status" value="1"/>
</dbReference>
<dbReference type="GO" id="GO:0003677">
    <property type="term" value="F:DNA binding"/>
    <property type="evidence" value="ECO:0007669"/>
    <property type="project" value="UniProtKB-KW"/>
</dbReference>
<evidence type="ECO:0000256" key="2">
    <source>
        <dbReference type="ARBA" id="ARBA00023125"/>
    </source>
</evidence>
<accession>A0A248JRS2</accession>
<dbReference type="PROSITE" id="PS50987">
    <property type="entry name" value="HTH_ARSR_2"/>
    <property type="match status" value="1"/>
</dbReference>
<dbReference type="InterPro" id="IPR051081">
    <property type="entry name" value="HTH_MetalResp_TranReg"/>
</dbReference>
<evidence type="ECO:0000256" key="3">
    <source>
        <dbReference type="ARBA" id="ARBA00023163"/>
    </source>
</evidence>
<dbReference type="PANTHER" id="PTHR33154">
    <property type="entry name" value="TRANSCRIPTIONAL REGULATOR, ARSR FAMILY"/>
    <property type="match status" value="1"/>
</dbReference>
<dbReference type="CDD" id="cd00090">
    <property type="entry name" value="HTH_ARSR"/>
    <property type="match status" value="1"/>
</dbReference>
<dbReference type="PANTHER" id="PTHR33154:SF33">
    <property type="entry name" value="TRANSCRIPTIONAL REPRESSOR SDPR"/>
    <property type="match status" value="1"/>
</dbReference>
<dbReference type="KEGG" id="nao:Y958_08915"/>
<sequence length="102" mass="11225">MNRVFKALADPSRRRILQLLREGPLSAGDIARHFDLAKPTLSGHFAVLREADLVDQERQGTTIYYRLNLSVLEEALSGLMDSMGIGQGERVAHSPGLVKPGK</sequence>
<dbReference type="Pfam" id="PF01022">
    <property type="entry name" value="HTH_5"/>
    <property type="match status" value="1"/>
</dbReference>